<dbReference type="EMBL" id="CAJVPV010001925">
    <property type="protein sequence ID" value="CAG8512535.1"/>
    <property type="molecule type" value="Genomic_DNA"/>
</dbReference>
<reference evidence="1" key="1">
    <citation type="submission" date="2021-06" db="EMBL/GenBank/DDBJ databases">
        <authorList>
            <person name="Kallberg Y."/>
            <person name="Tangrot J."/>
            <person name="Rosling A."/>
        </authorList>
    </citation>
    <scope>NUCLEOTIDE SEQUENCE</scope>
    <source>
        <strain evidence="1">CL551</strain>
    </source>
</reference>
<dbReference type="PANTHER" id="PTHR35871">
    <property type="entry name" value="EXPRESSED PROTEIN"/>
    <property type="match status" value="1"/>
</dbReference>
<evidence type="ECO:0000313" key="2">
    <source>
        <dbReference type="Proteomes" id="UP000789342"/>
    </source>
</evidence>
<protein>
    <submittedName>
        <fullName evidence="1">13766_t:CDS:1</fullName>
    </submittedName>
</protein>
<dbReference type="AlphaFoldDB" id="A0A9N8ZZ95"/>
<proteinExistence type="predicted"/>
<dbReference type="PANTHER" id="PTHR35871:SF1">
    <property type="entry name" value="CXC1-LIKE CYSTEINE CLUSTER ASSOCIATED WITH KDZ TRANSPOSASES DOMAIN-CONTAINING PROTEIN"/>
    <property type="match status" value="1"/>
</dbReference>
<organism evidence="1 2">
    <name type="scientific">Acaulospora morrowiae</name>
    <dbReference type="NCBI Taxonomy" id="94023"/>
    <lineage>
        <taxon>Eukaryota</taxon>
        <taxon>Fungi</taxon>
        <taxon>Fungi incertae sedis</taxon>
        <taxon>Mucoromycota</taxon>
        <taxon>Glomeromycotina</taxon>
        <taxon>Glomeromycetes</taxon>
        <taxon>Diversisporales</taxon>
        <taxon>Acaulosporaceae</taxon>
        <taxon>Acaulospora</taxon>
    </lineage>
</organism>
<dbReference type="OrthoDB" id="10044727at2759"/>
<gene>
    <name evidence="1" type="ORF">AMORRO_LOCUS3801</name>
</gene>
<sequence length="417" mass="49500">MPRRKKRQQQISRIPRKQGRFETQKKISEVIEIDEAINKTYEDIRENVKEAITKVGNIKKRSYTGTSRSTIWRKKKNKTNEMMDISFNIEIPTTLPLLLQPSQDIIQDPISPIDTRISLHTRLEEVNEQCIITKSSKANIPTYDYLRLLSINRFISLLLDGKNKMDASIQVARSVWNKGDYKARCIRKWGDYFIQTGELFIDHQGKHKKLIGLFEDNSFSINCQSWLQQQKPELRSPKALKIYIEGTLLPTLEYIKKDTISESTCKNYMKMWGYMYNEKRKGVYYDGHERPDVVIYRKEWLKRMFTYKKHMKNFENDNVIESQLKPELVQVTHDECHFYANDRQRKIWTIENEEILYSKYPGRSIMVSAFICPCHGLLRLSDEQLLTNPHIKYKETFVLRSTQTDGYWKSEHMLDQV</sequence>
<dbReference type="Proteomes" id="UP000789342">
    <property type="component" value="Unassembled WGS sequence"/>
</dbReference>
<evidence type="ECO:0000313" key="1">
    <source>
        <dbReference type="EMBL" id="CAG8512535.1"/>
    </source>
</evidence>
<name>A0A9N8ZZ95_9GLOM</name>
<accession>A0A9N8ZZ95</accession>
<comment type="caution">
    <text evidence="1">The sequence shown here is derived from an EMBL/GenBank/DDBJ whole genome shotgun (WGS) entry which is preliminary data.</text>
</comment>
<keyword evidence="2" id="KW-1185">Reference proteome</keyword>